<name>V6M150_9BACL</name>
<dbReference type="Pfam" id="PF14595">
    <property type="entry name" value="Thioredoxin_9"/>
    <property type="match status" value="1"/>
</dbReference>
<protein>
    <recommendedName>
        <fullName evidence="3">Thioredoxin</fullName>
    </recommendedName>
</protein>
<dbReference type="Proteomes" id="UP000017973">
    <property type="component" value="Unassembled WGS sequence"/>
</dbReference>
<reference evidence="1 2" key="1">
    <citation type="journal article" date="2014" name="Genome Announc.">
        <title>Draft Genome Sequence of Brevibacillus panacihumi Strain W25, a Halotolerant Hydrocarbon-Degrading Bacterium.</title>
        <authorList>
            <person name="Wang X."/>
            <person name="Jin D."/>
            <person name="Zhou L."/>
            <person name="Wu L."/>
            <person name="An W."/>
            <person name="Chen Y."/>
            <person name="Zhao L."/>
        </authorList>
    </citation>
    <scope>NUCLEOTIDE SEQUENCE [LARGE SCALE GENOMIC DNA]</scope>
    <source>
        <strain evidence="1 2">W25</strain>
    </source>
</reference>
<gene>
    <name evidence="1" type="ORF">T458_15355</name>
</gene>
<dbReference type="EMBL" id="AYJU01000017">
    <property type="protein sequence ID" value="EST52354.1"/>
    <property type="molecule type" value="Genomic_DNA"/>
</dbReference>
<sequence length="202" mass="23134">MEMDERKKILEEKQMAVNVAHKFRTGIKPQAFVEGMNKNKEAFENWSQAFAWSSEEDQSFFASLQHRDDLRCLILAAEWCGDVVRNVPVVLKALEPTMIPTEIMIMEDHLDLMDEFLTMGGRAIPVVIFADTGGHVLGTWGPRPKHVQEVMIAFKQQNPDRNAPDYDEKIKVAREQMLQQYGDGTCYQAVIVTELRELLSSF</sequence>
<proteinExistence type="predicted"/>
<organism evidence="1 2">
    <name type="scientific">Brevibacillus panacihumi W25</name>
    <dbReference type="NCBI Taxonomy" id="1408254"/>
    <lineage>
        <taxon>Bacteria</taxon>
        <taxon>Bacillati</taxon>
        <taxon>Bacillota</taxon>
        <taxon>Bacilli</taxon>
        <taxon>Bacillales</taxon>
        <taxon>Paenibacillaceae</taxon>
        <taxon>Brevibacillus</taxon>
    </lineage>
</organism>
<evidence type="ECO:0000313" key="1">
    <source>
        <dbReference type="EMBL" id="EST52354.1"/>
    </source>
</evidence>
<accession>V6M150</accession>
<dbReference type="STRING" id="1408254.T458_15355"/>
<dbReference type="eggNOG" id="COG0526">
    <property type="taxonomic scope" value="Bacteria"/>
</dbReference>
<comment type="caution">
    <text evidence="1">The sequence shown here is derived from an EMBL/GenBank/DDBJ whole genome shotgun (WGS) entry which is preliminary data.</text>
</comment>
<evidence type="ECO:0008006" key="3">
    <source>
        <dbReference type="Google" id="ProtNLM"/>
    </source>
</evidence>
<keyword evidence="2" id="KW-1185">Reference proteome</keyword>
<dbReference type="HOGENOM" id="CLU_114536_1_0_9"/>
<dbReference type="PATRIC" id="fig|1408254.3.peg.3000"/>
<dbReference type="AlphaFoldDB" id="V6M150"/>
<dbReference type="Gene3D" id="3.40.30.10">
    <property type="entry name" value="Glutaredoxin"/>
    <property type="match status" value="1"/>
</dbReference>
<evidence type="ECO:0000313" key="2">
    <source>
        <dbReference type="Proteomes" id="UP000017973"/>
    </source>
</evidence>